<sequence length="739" mass="81526">MGSFAGACEIVEEKDDEVRLPKHSGRYGKSVMGSSSKDLVERKQREYHGSLEYDIDMLFQSISVKPSTTRLMSSSFHHHETSASAGPSRTTSPSKRIASMKKPGTPQSPRFVGLSDSVSLKQALRDRCISKASEMAAQKRLSKSAAASPRVSEADRIKSLYNQVSNESTSSRSGLVPVDKGKGSLVEIPLMPVNDKPSSSKSVPQRFEDPSNPISEPSQAGTSFGLQGVGNQTREIKLLHRSNKPGSCLSSGSGDYEIELDENVASPSTHAFVEDDVIEIDKHVTSLPSHSSKKVNATELDKNISSSAVDSEQKGKLDDAPNSGTENGKTVRKVTRMIPRPKQPKKKILLKKKLKIGVVSATYSTKDDEEIVPSLDSSANQLLCQRCHCSLKSTSIDNNPPSYTSSHNPKICTDSLSSVSNKEAHQGSDENSSGSCNVSQSSEADIVIMKQDVSSSNNSGIGAMVEKETENPTSKAAADSPGGSNNRLELRFPSDEEHLTSKKLTSKPQLMVHPYCGGSLHCSTNSIAPSHCCCFSGSLLLFLLHCLLKVLEKHLRKRYYYRARRLRYDKWMSSLDWSKNNSGAAAVSGVNTNGKLPMEDNEEEEIWKVAVTRFQAREEEIERKKMTVKEKVQQRLGFAEEATRCLTQTLEELEIMGDPMRKEVGMVRKKIDMANRDIKSLAQSCQKKEKEYKDTLEAFNEKNKEKAHLVSMLMELLAESERLRIKKLEEINKTVGTLQ</sequence>
<dbReference type="InterPro" id="IPR007033">
    <property type="entry name" value="GORAB"/>
</dbReference>
<name>A0A7G2EQS1_ARATH</name>
<feature type="compositionally biased region" description="Polar residues" evidence="2">
    <location>
        <begin position="82"/>
        <end position="94"/>
    </location>
</feature>
<feature type="region of interest" description="Disordered" evidence="2">
    <location>
        <begin position="70"/>
        <end position="113"/>
    </location>
</feature>
<accession>A0A7G2EQS1</accession>
<dbReference type="PANTHER" id="PTHR21470:SF3">
    <property type="entry name" value="RAB6-INTERACTING GOLGIN"/>
    <property type="match status" value="1"/>
</dbReference>
<dbReference type="Proteomes" id="UP000516314">
    <property type="component" value="Chromosome 3"/>
</dbReference>
<dbReference type="Pfam" id="PF04949">
    <property type="entry name" value="Transcrip_act"/>
    <property type="match status" value="1"/>
</dbReference>
<evidence type="ECO:0000256" key="2">
    <source>
        <dbReference type="SAM" id="MobiDB-lite"/>
    </source>
</evidence>
<feature type="compositionally biased region" description="Polar residues" evidence="2">
    <location>
        <begin position="395"/>
        <end position="421"/>
    </location>
</feature>
<feature type="region of interest" description="Disordered" evidence="2">
    <location>
        <begin position="466"/>
        <end position="488"/>
    </location>
</feature>
<dbReference type="EMBL" id="LR881468">
    <property type="protein sequence ID" value="CAD5325642.1"/>
    <property type="molecule type" value="Genomic_DNA"/>
</dbReference>
<feature type="region of interest" description="Disordered" evidence="2">
    <location>
        <begin position="395"/>
        <end position="438"/>
    </location>
</feature>
<feature type="coiled-coil region" evidence="1">
    <location>
        <begin position="671"/>
        <end position="705"/>
    </location>
</feature>
<dbReference type="AlphaFoldDB" id="A0A7G2EQS1"/>
<reference evidence="3 4" key="1">
    <citation type="submission" date="2020-09" db="EMBL/GenBank/DDBJ databases">
        <authorList>
            <person name="Ashkenazy H."/>
        </authorList>
    </citation>
    <scope>NUCLEOTIDE SEQUENCE [LARGE SCALE GENOMIC DNA]</scope>
    <source>
        <strain evidence="4">cv. Cdm-0</strain>
    </source>
</reference>
<proteinExistence type="predicted"/>
<feature type="region of interest" description="Disordered" evidence="2">
    <location>
        <begin position="189"/>
        <end position="227"/>
    </location>
</feature>
<dbReference type="PANTHER" id="PTHR21470">
    <property type="entry name" value="RAB6-INTERACTING PROTEIN GORAB"/>
    <property type="match status" value="1"/>
</dbReference>
<feature type="region of interest" description="Disordered" evidence="2">
    <location>
        <begin position="305"/>
        <end position="343"/>
    </location>
</feature>
<evidence type="ECO:0000313" key="3">
    <source>
        <dbReference type="EMBL" id="CAD5325642.1"/>
    </source>
</evidence>
<keyword evidence="1" id="KW-0175">Coiled coil</keyword>
<protein>
    <submittedName>
        <fullName evidence="3">(thale cress) hypothetical protein</fullName>
    </submittedName>
</protein>
<evidence type="ECO:0000313" key="4">
    <source>
        <dbReference type="Proteomes" id="UP000516314"/>
    </source>
</evidence>
<evidence type="ECO:0000256" key="1">
    <source>
        <dbReference type="SAM" id="Coils"/>
    </source>
</evidence>
<feature type="region of interest" description="Disordered" evidence="2">
    <location>
        <begin position="19"/>
        <end position="40"/>
    </location>
</feature>
<gene>
    <name evidence="3" type="ORF">AT9943_LOCUS13469</name>
</gene>
<feature type="compositionally biased region" description="Polar residues" evidence="2">
    <location>
        <begin position="212"/>
        <end position="227"/>
    </location>
</feature>
<organism evidence="3 4">
    <name type="scientific">Arabidopsis thaliana</name>
    <name type="common">Mouse-ear cress</name>
    <dbReference type="NCBI Taxonomy" id="3702"/>
    <lineage>
        <taxon>Eukaryota</taxon>
        <taxon>Viridiplantae</taxon>
        <taxon>Streptophyta</taxon>
        <taxon>Embryophyta</taxon>
        <taxon>Tracheophyta</taxon>
        <taxon>Spermatophyta</taxon>
        <taxon>Magnoliopsida</taxon>
        <taxon>eudicotyledons</taxon>
        <taxon>Gunneridae</taxon>
        <taxon>Pentapetalae</taxon>
        <taxon>rosids</taxon>
        <taxon>malvids</taxon>
        <taxon>Brassicales</taxon>
        <taxon>Brassicaceae</taxon>
        <taxon>Camelineae</taxon>
        <taxon>Arabidopsis</taxon>
    </lineage>
</organism>